<feature type="region of interest" description="Disordered" evidence="1">
    <location>
        <begin position="176"/>
        <end position="201"/>
    </location>
</feature>
<proteinExistence type="predicted"/>
<reference evidence="2" key="1">
    <citation type="submission" date="2018-04" db="EMBL/GenBank/DDBJ databases">
        <title>Whole genome sequencing of Hypsizygus marmoreus.</title>
        <authorList>
            <person name="Choi I.-G."/>
            <person name="Min B."/>
            <person name="Kim J.-G."/>
            <person name="Kim S."/>
            <person name="Oh Y.-L."/>
            <person name="Kong W.-S."/>
            <person name="Park H."/>
            <person name="Jeong J."/>
            <person name="Song E.-S."/>
        </authorList>
    </citation>
    <scope>NUCLEOTIDE SEQUENCE [LARGE SCALE GENOMIC DNA]</scope>
    <source>
        <strain evidence="2">51987-8</strain>
    </source>
</reference>
<evidence type="ECO:0000313" key="3">
    <source>
        <dbReference type="Proteomes" id="UP000076154"/>
    </source>
</evidence>
<evidence type="ECO:0000313" key="2">
    <source>
        <dbReference type="EMBL" id="RDB20560.1"/>
    </source>
</evidence>
<dbReference type="AlphaFoldDB" id="A0A369JH76"/>
<name>A0A369JH76_HYPMA</name>
<evidence type="ECO:0000256" key="1">
    <source>
        <dbReference type="SAM" id="MobiDB-lite"/>
    </source>
</evidence>
<gene>
    <name evidence="2" type="ORF">Hypma_012204</name>
</gene>
<accession>A0A369JH76</accession>
<comment type="caution">
    <text evidence="2">The sequence shown here is derived from an EMBL/GenBank/DDBJ whole genome shotgun (WGS) entry which is preliminary data.</text>
</comment>
<dbReference type="EMBL" id="LUEZ02000058">
    <property type="protein sequence ID" value="RDB20560.1"/>
    <property type="molecule type" value="Genomic_DNA"/>
</dbReference>
<feature type="compositionally biased region" description="Polar residues" evidence="1">
    <location>
        <begin position="180"/>
        <end position="192"/>
    </location>
</feature>
<dbReference type="Proteomes" id="UP000076154">
    <property type="component" value="Unassembled WGS sequence"/>
</dbReference>
<keyword evidence="3" id="KW-1185">Reference proteome</keyword>
<dbReference type="InParanoid" id="A0A369JH76"/>
<organism evidence="2 3">
    <name type="scientific">Hypsizygus marmoreus</name>
    <name type="common">White beech mushroom</name>
    <name type="synonym">Agaricus marmoreus</name>
    <dbReference type="NCBI Taxonomy" id="39966"/>
    <lineage>
        <taxon>Eukaryota</taxon>
        <taxon>Fungi</taxon>
        <taxon>Dikarya</taxon>
        <taxon>Basidiomycota</taxon>
        <taxon>Agaricomycotina</taxon>
        <taxon>Agaricomycetes</taxon>
        <taxon>Agaricomycetidae</taxon>
        <taxon>Agaricales</taxon>
        <taxon>Tricholomatineae</taxon>
        <taxon>Lyophyllaceae</taxon>
        <taxon>Hypsizygus</taxon>
    </lineage>
</organism>
<protein>
    <submittedName>
        <fullName evidence="2">Uncharacterized protein</fullName>
    </submittedName>
</protein>
<sequence>MSTHSPEVFESAKCTIRSWAGEQLPSSRTLSQCFPGDAQHEDHFWRIWLPASVFIYESRFDVQPRSLPSSTPSKPRRKTSFEYIHTGSVGVYLVYRSESCVKLRSIVLTKEVILRLRIELAMSAPGDCGDCCFCCACFLPSSWCPCFGGSKASGETFEAQVEQQMYDDRAREAELFKAQPGSTHQMEANTLGRQKDRTEIS</sequence>